<evidence type="ECO:0000256" key="1">
    <source>
        <dbReference type="SAM" id="MobiDB-lite"/>
    </source>
</evidence>
<feature type="compositionally biased region" description="Basic residues" evidence="1">
    <location>
        <begin position="59"/>
        <end position="71"/>
    </location>
</feature>
<evidence type="ECO:0000313" key="2">
    <source>
        <dbReference type="EMBL" id="KAB5541590.1"/>
    </source>
</evidence>
<accession>A0A5N5LG19</accession>
<reference evidence="3" key="1">
    <citation type="journal article" date="2019" name="Gigascience">
        <title>De novo genome assembly of the endangered Acer yangbiense, a plant species with extremely small populations endemic to Yunnan Province, China.</title>
        <authorList>
            <person name="Yang J."/>
            <person name="Wariss H.M."/>
            <person name="Tao L."/>
            <person name="Zhang R."/>
            <person name="Yun Q."/>
            <person name="Hollingsworth P."/>
            <person name="Dao Z."/>
            <person name="Luo G."/>
            <person name="Guo H."/>
            <person name="Ma Y."/>
            <person name="Sun W."/>
        </authorList>
    </citation>
    <scope>NUCLEOTIDE SEQUENCE [LARGE SCALE GENOMIC DNA]</scope>
    <source>
        <strain evidence="3">cv. br00</strain>
    </source>
</reference>
<keyword evidence="3" id="KW-1185">Reference proteome</keyword>
<dbReference type="EMBL" id="VDCV01000009">
    <property type="protein sequence ID" value="KAB5541590.1"/>
    <property type="molecule type" value="Genomic_DNA"/>
</dbReference>
<sequence length="240" mass="27667">MSRCIRFPPPGYVWNGVKGEALIELIKVWRNCDLRFGDNVTCIGRISGEEEGSEGGEIKKKRHNHHRRLVQRRSEDDDESSYYQAKNDHEFRRTERKTLAEELEQPSILDSLYDSFGTSHSAKRKGPERCHNHGSVFWIDIRLQGHEDRELVFGKPVGSITATDFLVQTKSEFPKSCTREQFFSTCSEFTSNAFESDRPGVELCHSCSQTELVRDRKAGSELQDTELNLRELVVNWIPFP</sequence>
<gene>
    <name evidence="2" type="ORF">DKX38_014564</name>
</gene>
<dbReference type="AlphaFoldDB" id="A0A5N5LG19"/>
<evidence type="ECO:0000313" key="3">
    <source>
        <dbReference type="Proteomes" id="UP000326939"/>
    </source>
</evidence>
<dbReference type="Proteomes" id="UP000326939">
    <property type="component" value="Chromosome 9"/>
</dbReference>
<protein>
    <submittedName>
        <fullName evidence="2">Uncharacterized protein</fullName>
    </submittedName>
</protein>
<name>A0A5N5LG19_9ROSI</name>
<organism evidence="2 3">
    <name type="scientific">Salix brachista</name>
    <dbReference type="NCBI Taxonomy" id="2182728"/>
    <lineage>
        <taxon>Eukaryota</taxon>
        <taxon>Viridiplantae</taxon>
        <taxon>Streptophyta</taxon>
        <taxon>Embryophyta</taxon>
        <taxon>Tracheophyta</taxon>
        <taxon>Spermatophyta</taxon>
        <taxon>Magnoliopsida</taxon>
        <taxon>eudicotyledons</taxon>
        <taxon>Gunneridae</taxon>
        <taxon>Pentapetalae</taxon>
        <taxon>rosids</taxon>
        <taxon>fabids</taxon>
        <taxon>Malpighiales</taxon>
        <taxon>Salicaceae</taxon>
        <taxon>Saliceae</taxon>
        <taxon>Salix</taxon>
    </lineage>
</organism>
<feature type="region of interest" description="Disordered" evidence="1">
    <location>
        <begin position="47"/>
        <end position="87"/>
    </location>
</feature>
<proteinExistence type="predicted"/>
<comment type="caution">
    <text evidence="2">The sequence shown here is derived from an EMBL/GenBank/DDBJ whole genome shotgun (WGS) entry which is preliminary data.</text>
</comment>